<keyword evidence="17" id="KW-1185">Reference proteome</keyword>
<keyword evidence="2 12" id="KW-0813">Transport</keyword>
<keyword evidence="11 12" id="KW-0998">Cell outer membrane</keyword>
<reference evidence="16" key="1">
    <citation type="submission" date="2022-07" db="EMBL/GenBank/DDBJ databases">
        <title>Parvularcula maris sp. nov., an algicidal bacterium isolated from seawater.</title>
        <authorList>
            <person name="Li F."/>
        </authorList>
    </citation>
    <scope>NUCLEOTIDE SEQUENCE</scope>
    <source>
        <strain evidence="16">BGMRC 0090</strain>
    </source>
</reference>
<keyword evidence="10 12" id="KW-0472">Membrane</keyword>
<dbReference type="EMBL" id="JANIBC010000019">
    <property type="protein sequence ID" value="MCQ8186460.1"/>
    <property type="molecule type" value="Genomic_DNA"/>
</dbReference>
<dbReference type="Gene3D" id="2.170.130.10">
    <property type="entry name" value="TonB-dependent receptor, plug domain"/>
    <property type="match status" value="1"/>
</dbReference>
<dbReference type="AlphaFoldDB" id="A0A9X2LB32"/>
<comment type="similarity">
    <text evidence="12 13">Belongs to the TonB-dependent receptor family.</text>
</comment>
<keyword evidence="16" id="KW-0675">Receptor</keyword>
<gene>
    <name evidence="16" type="ORF">NOG11_13845</name>
</gene>
<dbReference type="RefSeq" id="WP_256620385.1">
    <property type="nucleotide sequence ID" value="NZ_JANIBC010000019.1"/>
</dbReference>
<dbReference type="PROSITE" id="PS52016">
    <property type="entry name" value="TONB_DEPENDENT_REC_3"/>
    <property type="match status" value="1"/>
</dbReference>
<dbReference type="InterPro" id="IPR039426">
    <property type="entry name" value="TonB-dep_rcpt-like"/>
</dbReference>
<feature type="domain" description="TonB-dependent receptor-like beta-barrel" evidence="14">
    <location>
        <begin position="273"/>
        <end position="783"/>
    </location>
</feature>
<keyword evidence="9 13" id="KW-0798">TonB box</keyword>
<protein>
    <submittedName>
        <fullName evidence="16">TonB-dependent receptor</fullName>
    </submittedName>
</protein>
<dbReference type="Pfam" id="PF07715">
    <property type="entry name" value="Plug"/>
    <property type="match status" value="1"/>
</dbReference>
<keyword evidence="6" id="KW-0732">Signal</keyword>
<keyword evidence="5 12" id="KW-0812">Transmembrane</keyword>
<comment type="subcellular location">
    <subcellularLocation>
        <location evidence="1 12">Cell outer membrane</location>
        <topology evidence="1 12">Multi-pass membrane protein</topology>
    </subcellularLocation>
</comment>
<dbReference type="SUPFAM" id="SSF56935">
    <property type="entry name" value="Porins"/>
    <property type="match status" value="1"/>
</dbReference>
<dbReference type="PANTHER" id="PTHR32552:SF89">
    <property type="entry name" value="CATECHOLATE SIDEROPHORE RECEPTOR FIU"/>
    <property type="match status" value="1"/>
</dbReference>
<evidence type="ECO:0000313" key="17">
    <source>
        <dbReference type="Proteomes" id="UP001142610"/>
    </source>
</evidence>
<keyword evidence="7" id="KW-0408">Iron</keyword>
<dbReference type="Pfam" id="PF00593">
    <property type="entry name" value="TonB_dep_Rec_b-barrel"/>
    <property type="match status" value="1"/>
</dbReference>
<evidence type="ECO:0000259" key="14">
    <source>
        <dbReference type="Pfam" id="PF00593"/>
    </source>
</evidence>
<dbReference type="InterPro" id="IPR000531">
    <property type="entry name" value="Beta-barrel_TonB"/>
</dbReference>
<evidence type="ECO:0000256" key="3">
    <source>
        <dbReference type="ARBA" id="ARBA00022452"/>
    </source>
</evidence>
<keyword evidence="4" id="KW-0410">Iron transport</keyword>
<dbReference type="PANTHER" id="PTHR32552">
    <property type="entry name" value="FERRICHROME IRON RECEPTOR-RELATED"/>
    <property type="match status" value="1"/>
</dbReference>
<proteinExistence type="inferred from homology"/>
<dbReference type="Proteomes" id="UP001142610">
    <property type="component" value="Unassembled WGS sequence"/>
</dbReference>
<organism evidence="16 17">
    <name type="scientific">Parvularcula maris</name>
    <dbReference type="NCBI Taxonomy" id="2965077"/>
    <lineage>
        <taxon>Bacteria</taxon>
        <taxon>Pseudomonadati</taxon>
        <taxon>Pseudomonadota</taxon>
        <taxon>Alphaproteobacteria</taxon>
        <taxon>Parvularculales</taxon>
        <taxon>Parvularculaceae</taxon>
        <taxon>Parvularcula</taxon>
    </lineage>
</organism>
<dbReference type="GO" id="GO:0015344">
    <property type="term" value="F:siderophore uptake transmembrane transporter activity"/>
    <property type="evidence" value="ECO:0007669"/>
    <property type="project" value="TreeGrafter"/>
</dbReference>
<dbReference type="InterPro" id="IPR036942">
    <property type="entry name" value="Beta-barrel_TonB_sf"/>
</dbReference>
<evidence type="ECO:0000256" key="2">
    <source>
        <dbReference type="ARBA" id="ARBA00022448"/>
    </source>
</evidence>
<keyword evidence="3 12" id="KW-1134">Transmembrane beta strand</keyword>
<comment type="caution">
    <text evidence="16">The sequence shown here is derived from an EMBL/GenBank/DDBJ whole genome shotgun (WGS) entry which is preliminary data.</text>
</comment>
<evidence type="ECO:0000256" key="10">
    <source>
        <dbReference type="ARBA" id="ARBA00023136"/>
    </source>
</evidence>
<evidence type="ECO:0000256" key="6">
    <source>
        <dbReference type="ARBA" id="ARBA00022729"/>
    </source>
</evidence>
<evidence type="ECO:0000256" key="9">
    <source>
        <dbReference type="ARBA" id="ARBA00023077"/>
    </source>
</evidence>
<name>A0A9X2LB32_9PROT</name>
<evidence type="ECO:0000256" key="1">
    <source>
        <dbReference type="ARBA" id="ARBA00004571"/>
    </source>
</evidence>
<evidence type="ECO:0000256" key="5">
    <source>
        <dbReference type="ARBA" id="ARBA00022692"/>
    </source>
</evidence>
<keyword evidence="8" id="KW-0406">Ion transport</keyword>
<evidence type="ECO:0000256" key="13">
    <source>
        <dbReference type="RuleBase" id="RU003357"/>
    </source>
</evidence>
<sequence length="827" mass="89504">MLTQHAAAQDSDREDSDFDEIVVTGSARGVSQFESSIAVTTFDEEDIRAEAPLTITDLYASSPGIWAETSGGEAAANVFVRGIPAPGQYRFTKLQIDGMPSFEESGLPFTPPESFIKLDEMISRAEVIRGGTATIFASNAAGGIVNNITKKGSDVPEGFLGYEWGNFGHHRVDGYYAGPITDDWSFAAGGFYRISDGVRDPGFTGNEGGQFRINLTRRGVDSELNIYAHAVNDRTIFYLPIPLGLDSDGDLTSIPGFDANFDTLTSNDVARAGIVVPGGINNPDLTDGIHTEAFSFGGNYEREIGAWTLRNNARYVDGDVVFNAIFSLSSPESAADFLDGALESAQEAFEGTDRLALRFLGDGAGTESTFNLAGNNGNGLVIQSGWWNQETSVQNFMNDLRLSRGFEAAGDHTVSFGAYGSFASYASFWNFNDILQEVAGSPRGLEVFAVDDDGEEGAEVVGAVTQNSFIQYGDFYRNYEADVRVLAIYGTDEWQVTPALRLDAGFRFEQLRIDGNAERLASFDLSDENPFVATTGIETLADDNVTFGSGIFDPFEETYEEFAWSVGFNYTLTDEIAFYGRANDAFRTPDPNDLAANPAASGALPVNDIFQAEGGVKIDTPWVRAFATVFYSDFTDQIFSDPVLDETGSAVEAQVLLASETIGLEAELDIGPFAGFGGTIRATIQDPEIESFEVVGGGFGVVGEDFVGNDIQRIADRIFIFRPTYEFDMPEFNGSIYTEITRIGDRFSNNTNTVLLPAYTTLGAGMLLNFGDGLELTVAADNLTNTIGVQEGNPRTDAFLQTGDVSVATFARPILGRNVRVKLGYRF</sequence>
<evidence type="ECO:0000256" key="8">
    <source>
        <dbReference type="ARBA" id="ARBA00023065"/>
    </source>
</evidence>
<evidence type="ECO:0000259" key="15">
    <source>
        <dbReference type="Pfam" id="PF07715"/>
    </source>
</evidence>
<evidence type="ECO:0000313" key="16">
    <source>
        <dbReference type="EMBL" id="MCQ8186460.1"/>
    </source>
</evidence>
<accession>A0A9X2LB32</accession>
<dbReference type="InterPro" id="IPR037066">
    <property type="entry name" value="Plug_dom_sf"/>
</dbReference>
<evidence type="ECO:0000256" key="4">
    <source>
        <dbReference type="ARBA" id="ARBA00022496"/>
    </source>
</evidence>
<dbReference type="GO" id="GO:0009279">
    <property type="term" value="C:cell outer membrane"/>
    <property type="evidence" value="ECO:0007669"/>
    <property type="project" value="UniProtKB-SubCell"/>
</dbReference>
<evidence type="ECO:0000256" key="11">
    <source>
        <dbReference type="ARBA" id="ARBA00023237"/>
    </source>
</evidence>
<evidence type="ECO:0000256" key="12">
    <source>
        <dbReference type="PROSITE-ProRule" id="PRU01360"/>
    </source>
</evidence>
<dbReference type="Gene3D" id="2.40.170.20">
    <property type="entry name" value="TonB-dependent receptor, beta-barrel domain"/>
    <property type="match status" value="1"/>
</dbReference>
<feature type="domain" description="TonB-dependent receptor plug" evidence="15">
    <location>
        <begin position="33"/>
        <end position="144"/>
    </location>
</feature>
<dbReference type="InterPro" id="IPR012910">
    <property type="entry name" value="Plug_dom"/>
</dbReference>
<evidence type="ECO:0000256" key="7">
    <source>
        <dbReference type="ARBA" id="ARBA00023004"/>
    </source>
</evidence>